<dbReference type="InterPro" id="IPR016032">
    <property type="entry name" value="Sig_transdc_resp-reg_C-effctor"/>
</dbReference>
<evidence type="ECO:0000256" key="2">
    <source>
        <dbReference type="ARBA" id="ARBA00023125"/>
    </source>
</evidence>
<dbReference type="Proteomes" id="UP000572377">
    <property type="component" value="Unassembled WGS sequence"/>
</dbReference>
<feature type="domain" description="HTH luxR-type" evidence="4">
    <location>
        <begin position="163"/>
        <end position="228"/>
    </location>
</feature>
<dbReference type="EMBL" id="JABFBC010000001">
    <property type="protein sequence ID" value="NNU78912.1"/>
    <property type="molecule type" value="Genomic_DNA"/>
</dbReference>
<dbReference type="PROSITE" id="PS50043">
    <property type="entry name" value="HTH_LUXR_2"/>
    <property type="match status" value="1"/>
</dbReference>
<dbReference type="InterPro" id="IPR005143">
    <property type="entry name" value="TF_LuxR_autoind-bd_dom"/>
</dbReference>
<dbReference type="Gene3D" id="3.30.450.80">
    <property type="entry name" value="Transcription factor LuxR-like, autoinducer-binding domain"/>
    <property type="match status" value="1"/>
</dbReference>
<dbReference type="SMART" id="SM00421">
    <property type="entry name" value="HTH_LUXR"/>
    <property type="match status" value="1"/>
</dbReference>
<evidence type="ECO:0000313" key="6">
    <source>
        <dbReference type="Proteomes" id="UP000572377"/>
    </source>
</evidence>
<accession>A0A849KYT0</accession>
<name>A0A849KYT0_9RHOB</name>
<dbReference type="AlphaFoldDB" id="A0A849KYT0"/>
<organism evidence="5 6">
    <name type="scientific">Halovulum dunhuangense</name>
    <dbReference type="NCBI Taxonomy" id="1505036"/>
    <lineage>
        <taxon>Bacteria</taxon>
        <taxon>Pseudomonadati</taxon>
        <taxon>Pseudomonadota</taxon>
        <taxon>Alphaproteobacteria</taxon>
        <taxon>Rhodobacterales</taxon>
        <taxon>Paracoccaceae</taxon>
        <taxon>Halovulum</taxon>
    </lineage>
</organism>
<evidence type="ECO:0000313" key="5">
    <source>
        <dbReference type="EMBL" id="NNU78912.1"/>
    </source>
</evidence>
<evidence type="ECO:0000256" key="3">
    <source>
        <dbReference type="ARBA" id="ARBA00023163"/>
    </source>
</evidence>
<dbReference type="Gene3D" id="1.10.10.10">
    <property type="entry name" value="Winged helix-like DNA-binding domain superfamily/Winged helix DNA-binding domain"/>
    <property type="match status" value="1"/>
</dbReference>
<dbReference type="PANTHER" id="PTHR44688:SF16">
    <property type="entry name" value="DNA-BINDING TRANSCRIPTIONAL ACTIVATOR DEVR_DOSR"/>
    <property type="match status" value="1"/>
</dbReference>
<comment type="caution">
    <text evidence="5">The sequence shown here is derived from an EMBL/GenBank/DDBJ whole genome shotgun (WGS) entry which is preliminary data.</text>
</comment>
<dbReference type="GO" id="GO:0003677">
    <property type="term" value="F:DNA binding"/>
    <property type="evidence" value="ECO:0007669"/>
    <property type="project" value="UniProtKB-KW"/>
</dbReference>
<evidence type="ECO:0000256" key="1">
    <source>
        <dbReference type="ARBA" id="ARBA00023015"/>
    </source>
</evidence>
<dbReference type="CDD" id="cd06170">
    <property type="entry name" value="LuxR_C_like"/>
    <property type="match status" value="1"/>
</dbReference>
<reference evidence="5 6" key="1">
    <citation type="submission" date="2020-05" db="EMBL/GenBank/DDBJ databases">
        <title>Gimesia benthica sp. nov., a novel planctomycete isolated from a deep-sea water sample of the Northwest Indian Ocean.</title>
        <authorList>
            <person name="Wang J."/>
            <person name="Ruan C."/>
            <person name="Song L."/>
            <person name="Zhu Y."/>
            <person name="Li A."/>
            <person name="Zheng X."/>
            <person name="Wang L."/>
            <person name="Lu Z."/>
            <person name="Huang Y."/>
            <person name="Du W."/>
            <person name="Zhou Y."/>
            <person name="Huang L."/>
            <person name="Dai X."/>
        </authorList>
    </citation>
    <scope>NUCLEOTIDE SEQUENCE [LARGE SCALE GENOMIC DNA]</scope>
    <source>
        <strain evidence="5 6">YYQ-30</strain>
    </source>
</reference>
<dbReference type="PRINTS" id="PR00038">
    <property type="entry name" value="HTHLUXR"/>
</dbReference>
<dbReference type="Pfam" id="PF00196">
    <property type="entry name" value="GerE"/>
    <property type="match status" value="1"/>
</dbReference>
<dbReference type="InterPro" id="IPR036693">
    <property type="entry name" value="TF_LuxR_autoind-bd_dom_sf"/>
</dbReference>
<dbReference type="Pfam" id="PF03472">
    <property type="entry name" value="Autoind_bind"/>
    <property type="match status" value="1"/>
</dbReference>
<keyword evidence="6" id="KW-1185">Reference proteome</keyword>
<gene>
    <name evidence="5" type="ORF">HMH01_00540</name>
</gene>
<dbReference type="InterPro" id="IPR036388">
    <property type="entry name" value="WH-like_DNA-bd_sf"/>
</dbReference>
<keyword evidence="1" id="KW-0805">Transcription regulation</keyword>
<keyword evidence="3" id="KW-0804">Transcription</keyword>
<sequence length="232" mass="25426">MDFLDRLEATNSLEGIQALVTGLRDTLGIEHAIYHVVGDTGREYGALTYDQGWVEHYIRNRYYRIDPVVKAAFAATGPVDWRNLDWSGAPARRLIGEAVEGGIGKQGHSVPIRGAHGQFALFSVTSYDSEDRWTRFGQENLRGLVLAAHFIHQRAHELQGASGALPDIALAPRERDVLTHLSLGRSRGEAAEKLGISEHTLRAYLDSARIKLGAMNSIHAIAVAVSRGLVIP</sequence>
<keyword evidence="2" id="KW-0238">DNA-binding</keyword>
<dbReference type="RefSeq" id="WP_171321442.1">
    <property type="nucleotide sequence ID" value="NZ_JABFBC010000001.1"/>
</dbReference>
<protein>
    <submittedName>
        <fullName evidence="5">LuxR family transcriptional regulator</fullName>
    </submittedName>
</protein>
<dbReference type="PANTHER" id="PTHR44688">
    <property type="entry name" value="DNA-BINDING TRANSCRIPTIONAL ACTIVATOR DEVR_DOSR"/>
    <property type="match status" value="1"/>
</dbReference>
<dbReference type="SUPFAM" id="SSF46894">
    <property type="entry name" value="C-terminal effector domain of the bipartite response regulators"/>
    <property type="match status" value="1"/>
</dbReference>
<dbReference type="InterPro" id="IPR000792">
    <property type="entry name" value="Tscrpt_reg_LuxR_C"/>
</dbReference>
<proteinExistence type="predicted"/>
<evidence type="ECO:0000259" key="4">
    <source>
        <dbReference type="PROSITE" id="PS50043"/>
    </source>
</evidence>
<dbReference type="GO" id="GO:0006355">
    <property type="term" value="P:regulation of DNA-templated transcription"/>
    <property type="evidence" value="ECO:0007669"/>
    <property type="project" value="InterPro"/>
</dbReference>
<dbReference type="SUPFAM" id="SSF75516">
    <property type="entry name" value="Pheromone-binding domain of LuxR-like quorum-sensing transcription factors"/>
    <property type="match status" value="1"/>
</dbReference>